<dbReference type="EMBL" id="CP003788">
    <property type="protein sequence ID" value="AFR10612.1"/>
    <property type="molecule type" value="Genomic_DNA"/>
</dbReference>
<dbReference type="eggNOG" id="COG1372">
    <property type="taxonomic scope" value="Bacteria"/>
</dbReference>
<dbReference type="OrthoDB" id="3366805at2"/>
<sequence length="268" mass="30898">MYSPHDRRLAVSLLDSGISSTEVSRRTGIDRSTLREWTRDRSLVDRYLGTDLCPRCEPIPRPPSRPDAYAYLLGLYLGDGCLTPAGDPTKGVWRLRIMCSDDRPGLIDECARALALIRPDHVVSRVPSQGCTEVHGNWKHWPCLLPQHGPGKKHERRIILEPWQRRIVDEHTGPFVRGLIHSDGCRLVNRVKRKTPKDGRTHYEYPRYQFVNVSVDIVELFTEALDRLGIAWKRHVQRREEPRRDLHVVSVSKRDAVARMDDFVGPEY</sequence>
<organism evidence="1 2">
    <name type="scientific">Nocardiopsis alba (strain ATCC BAA-2165 / BE74)</name>
    <dbReference type="NCBI Taxonomy" id="1205910"/>
    <lineage>
        <taxon>Bacteria</taxon>
        <taxon>Bacillati</taxon>
        <taxon>Actinomycetota</taxon>
        <taxon>Actinomycetes</taxon>
        <taxon>Streptosporangiales</taxon>
        <taxon>Nocardiopsidaceae</taxon>
        <taxon>Nocardiopsis</taxon>
    </lineage>
</organism>
<dbReference type="Gene3D" id="1.10.10.10">
    <property type="entry name" value="Winged helix-like DNA-binding domain superfamily/Winged helix DNA-binding domain"/>
    <property type="match status" value="1"/>
</dbReference>
<dbReference type="InterPro" id="IPR027434">
    <property type="entry name" value="Homing_endonucl"/>
</dbReference>
<proteinExistence type="predicted"/>
<evidence type="ECO:0008006" key="3">
    <source>
        <dbReference type="Google" id="ProtNLM"/>
    </source>
</evidence>
<name>J7LIY2_NOCAA</name>
<dbReference type="RefSeq" id="WP_014913065.1">
    <property type="nucleotide sequence ID" value="NC_018524.1"/>
</dbReference>
<dbReference type="KEGG" id="nal:B005_3873"/>
<protein>
    <recommendedName>
        <fullName evidence="3">DOD-type homing endonuclease domain-containing protein</fullName>
    </recommendedName>
</protein>
<evidence type="ECO:0000313" key="1">
    <source>
        <dbReference type="EMBL" id="AFR10612.1"/>
    </source>
</evidence>
<dbReference type="STRING" id="1205910.B005_3873"/>
<reference evidence="1 2" key="1">
    <citation type="journal article" date="2012" name="J. Bacteriol.">
        <title>Whole-Genome Sequence of Nocardiopsis alba Strain ATCC BAA-2165, Associated with Honeybees.</title>
        <authorList>
            <person name="Qiao J."/>
            <person name="Chen L."/>
            <person name="Li Y."/>
            <person name="Wang J."/>
            <person name="Zhang W."/>
            <person name="Chen S."/>
        </authorList>
    </citation>
    <scope>NUCLEOTIDE SEQUENCE [LARGE SCALE GENOMIC DNA]</scope>
    <source>
        <strain evidence="2">ATCC BAA-2165 / BE74</strain>
    </source>
</reference>
<dbReference type="AlphaFoldDB" id="J7LIY2"/>
<reference evidence="2" key="2">
    <citation type="submission" date="2012-08" db="EMBL/GenBank/DDBJ databases">
        <title>Whole-genome sequence of Nocardiopsis alba strain ATCC BAA-2165 associated with honeybees.</title>
        <authorList>
            <person name="Qiao J."/>
            <person name="Chen L."/>
            <person name="Li Y."/>
            <person name="Wang J."/>
            <person name="Zhang W."/>
            <person name="Chen S."/>
        </authorList>
    </citation>
    <scope>NUCLEOTIDE SEQUENCE [LARGE SCALE GENOMIC DNA]</scope>
    <source>
        <strain evidence="2">ATCC BAA-2165 / BE74</strain>
    </source>
</reference>
<dbReference type="InterPro" id="IPR036388">
    <property type="entry name" value="WH-like_DNA-bd_sf"/>
</dbReference>
<evidence type="ECO:0000313" key="2">
    <source>
        <dbReference type="Proteomes" id="UP000003779"/>
    </source>
</evidence>
<gene>
    <name evidence="1" type="ordered locus">B005_3873</name>
</gene>
<dbReference type="Proteomes" id="UP000003779">
    <property type="component" value="Chromosome"/>
</dbReference>
<dbReference type="SUPFAM" id="SSF55608">
    <property type="entry name" value="Homing endonucleases"/>
    <property type="match status" value="1"/>
</dbReference>
<dbReference type="HOGENOM" id="CLU_095291_0_0_11"/>
<dbReference type="Gene3D" id="3.10.28.10">
    <property type="entry name" value="Homing endonucleases"/>
    <property type="match status" value="1"/>
</dbReference>
<dbReference type="PATRIC" id="fig|1205910.3.peg.3668"/>
<accession>J7LIY2</accession>